<name>A0A420WRZ6_9PROT</name>
<comment type="caution">
    <text evidence="1">The sequence shown here is derived from an EMBL/GenBank/DDBJ whole genome shotgun (WGS) entry which is preliminary data.</text>
</comment>
<organism evidence="1 2">
    <name type="scientific">Oceanibaculum indicum</name>
    <dbReference type="NCBI Taxonomy" id="526216"/>
    <lineage>
        <taxon>Bacteria</taxon>
        <taxon>Pseudomonadati</taxon>
        <taxon>Pseudomonadota</taxon>
        <taxon>Alphaproteobacteria</taxon>
        <taxon>Rhodospirillales</taxon>
        <taxon>Oceanibaculaceae</taxon>
        <taxon>Oceanibaculum</taxon>
    </lineage>
</organism>
<accession>A0A420WRZ6</accession>
<sequence length="306" mass="32069">MPTGGATITATVVGSTAAGQPLLQTSFGLVTIPGAQGLPVGTGVTLGLSPSALGNAEATARAALGLPPGNASGTAAAGGQPASLGRAWPALNEAFVQLSQTNPALAQTLLQTAIPQPGPQLAGALLFFMAALRGGDVRSWMGDQTARALGGRDGRSPLLSRLSDDMGQMTRTGTDAAGNEWRGFYIPLFDGRDLQQIRLFMRDPTEEGDGNAEGGSGHRFLIDLDLSKLGALQLDGLARTERLDLIVRTHRALPRDIKAEIVRLFEETAERVGLKGQVSFQATPHFPPLPFVEHNEIIEVHSEIEA</sequence>
<proteinExistence type="predicted"/>
<evidence type="ECO:0000313" key="2">
    <source>
        <dbReference type="Proteomes" id="UP000277424"/>
    </source>
</evidence>
<dbReference type="EMBL" id="RBIG01000001">
    <property type="protein sequence ID" value="RKQ73831.1"/>
    <property type="molecule type" value="Genomic_DNA"/>
</dbReference>
<gene>
    <name evidence="1" type="ORF">BCL74_1623</name>
</gene>
<reference evidence="1 2" key="1">
    <citation type="submission" date="2018-10" db="EMBL/GenBank/DDBJ databases">
        <title>Comparative analysis of microorganisms from saline springs in Andes Mountain Range, Colombia.</title>
        <authorList>
            <person name="Rubin E."/>
        </authorList>
    </citation>
    <scope>NUCLEOTIDE SEQUENCE [LARGE SCALE GENOMIC DNA]</scope>
    <source>
        <strain evidence="1 2">USBA 36</strain>
    </source>
</reference>
<protein>
    <recommendedName>
        <fullName evidence="3">Flagellar hook-length control protein FliK</fullName>
    </recommendedName>
</protein>
<evidence type="ECO:0008006" key="3">
    <source>
        <dbReference type="Google" id="ProtNLM"/>
    </source>
</evidence>
<evidence type="ECO:0000313" key="1">
    <source>
        <dbReference type="EMBL" id="RKQ73831.1"/>
    </source>
</evidence>
<dbReference type="AlphaFoldDB" id="A0A420WRZ6"/>
<dbReference type="Proteomes" id="UP000277424">
    <property type="component" value="Unassembled WGS sequence"/>
</dbReference>